<name>M5PDT7_9BACI</name>
<comment type="caution">
    <text evidence="7">The sequence shown here is derived from an EMBL/GenBank/DDBJ whole genome shotgun (WGS) entry which is preliminary data.</text>
</comment>
<keyword evidence="3" id="KW-0238">DNA-binding</keyword>
<dbReference type="PROSITE" id="PS50937">
    <property type="entry name" value="HTH_MERR_2"/>
    <property type="match status" value="1"/>
</dbReference>
<dbReference type="InterPro" id="IPR011256">
    <property type="entry name" value="Reg_factor_effector_dom_sf"/>
</dbReference>
<keyword evidence="4" id="KW-0804">Transcription</keyword>
<dbReference type="GO" id="GO:0003677">
    <property type="term" value="F:DNA binding"/>
    <property type="evidence" value="ECO:0007669"/>
    <property type="project" value="UniProtKB-KW"/>
</dbReference>
<evidence type="ECO:0000256" key="4">
    <source>
        <dbReference type="ARBA" id="ARBA00023163"/>
    </source>
</evidence>
<dbReference type="InterPro" id="IPR047057">
    <property type="entry name" value="MerR_fam"/>
</dbReference>
<sequence length="293" mass="34912">MVMFNKEERTRLMKEYFSIGETARLNNISIQTLRYYDKIGIFKPQCTDQDNGYRYYHVKQFFYLDIIKYLKYIKTPLEEIKRIISHTCTPELMQTFLEEQESVIEREMERLERARQLLQRRKNQLNEQLEIRTKKEEGLVYVRHIEGQTILKAATPQVNPHDQSDLYYRKLAEVLEERGDMVDNYYGLIYDLKPYKDSGDIYCNSVYTTIYDGVKIDIGEQNIGIDTIPSGEYVCIAFDCSATNYFSYYQKLYHFIESHGIQTDGKVYQVSLPNSYNSLREEDFLTEFRVLKQ</sequence>
<dbReference type="PANTHER" id="PTHR30204">
    <property type="entry name" value="REDOX-CYCLING DRUG-SENSING TRANSCRIPTIONAL ACTIVATOR SOXR"/>
    <property type="match status" value="1"/>
</dbReference>
<dbReference type="Pfam" id="PF00376">
    <property type="entry name" value="MerR"/>
    <property type="match status" value="1"/>
</dbReference>
<evidence type="ECO:0000256" key="3">
    <source>
        <dbReference type="ARBA" id="ARBA00023125"/>
    </source>
</evidence>
<dbReference type="Gene3D" id="1.10.1660.10">
    <property type="match status" value="1"/>
</dbReference>
<feature type="domain" description="HTH merR-type" evidence="6">
    <location>
        <begin position="16"/>
        <end position="86"/>
    </location>
</feature>
<dbReference type="SMART" id="SM00422">
    <property type="entry name" value="HTH_MERR"/>
    <property type="match status" value="1"/>
</dbReference>
<dbReference type="SUPFAM" id="SSF55136">
    <property type="entry name" value="Probable bacterial effector-binding domain"/>
    <property type="match status" value="1"/>
</dbReference>
<dbReference type="eggNOG" id="COG0789">
    <property type="taxonomic scope" value="Bacteria"/>
</dbReference>
<feature type="coiled-coil region" evidence="5">
    <location>
        <begin position="94"/>
        <end position="135"/>
    </location>
</feature>
<dbReference type="InterPro" id="IPR009061">
    <property type="entry name" value="DNA-bd_dom_put_sf"/>
</dbReference>
<keyword evidence="2" id="KW-0805">Transcription regulation</keyword>
<proteinExistence type="predicted"/>
<evidence type="ECO:0000259" key="6">
    <source>
        <dbReference type="PROSITE" id="PS50937"/>
    </source>
</evidence>
<dbReference type="Pfam" id="PF06445">
    <property type="entry name" value="GyrI-like"/>
    <property type="match status" value="1"/>
</dbReference>
<evidence type="ECO:0000313" key="7">
    <source>
        <dbReference type="EMBL" id="EME75000.1"/>
    </source>
</evidence>
<keyword evidence="1" id="KW-0678">Repressor</keyword>
<keyword evidence="5" id="KW-0175">Coiled coil</keyword>
<reference evidence="7 8" key="1">
    <citation type="journal article" date="2013" name="Genome Announc.">
        <title>Draft Whole-Genome Sequence of Bacillus sonorensis Strain L12, a Source of Nonribosomal Lipopeptides.</title>
        <authorList>
            <person name="Adimpong D.B."/>
            <person name="Sorensen K.I."/>
            <person name="Nielsen D.S."/>
            <person name="Thorsen L."/>
            <person name="Rasmussen T.B."/>
            <person name="Derkx P.M."/>
            <person name="Jespersen L."/>
        </authorList>
    </citation>
    <scope>NUCLEOTIDE SEQUENCE [LARGE SCALE GENOMIC DNA]</scope>
    <source>
        <strain evidence="7 8">L12</strain>
    </source>
</reference>
<evidence type="ECO:0000256" key="2">
    <source>
        <dbReference type="ARBA" id="ARBA00023015"/>
    </source>
</evidence>
<dbReference type="InterPro" id="IPR000551">
    <property type="entry name" value="MerR-type_HTH_dom"/>
</dbReference>
<dbReference type="SUPFAM" id="SSF46955">
    <property type="entry name" value="Putative DNA-binding domain"/>
    <property type="match status" value="1"/>
</dbReference>
<dbReference type="PANTHER" id="PTHR30204:SF69">
    <property type="entry name" value="MERR-FAMILY TRANSCRIPTIONAL REGULATOR"/>
    <property type="match status" value="1"/>
</dbReference>
<dbReference type="Proteomes" id="UP000011907">
    <property type="component" value="Unassembled WGS sequence"/>
</dbReference>
<accession>M5PDT7</accession>
<gene>
    <name evidence="7" type="ORF">BSONL12_08412</name>
</gene>
<dbReference type="PATRIC" id="fig|1274524.3.peg.1817"/>
<dbReference type="EMBL" id="AOFM01000006">
    <property type="protein sequence ID" value="EME75000.1"/>
    <property type="molecule type" value="Genomic_DNA"/>
</dbReference>
<dbReference type="CDD" id="cd01107">
    <property type="entry name" value="HTH_BmrR"/>
    <property type="match status" value="1"/>
</dbReference>
<evidence type="ECO:0000256" key="1">
    <source>
        <dbReference type="ARBA" id="ARBA00022491"/>
    </source>
</evidence>
<protein>
    <submittedName>
        <fullName evidence="7">HTH transcriptional regulator BmrR</fullName>
    </submittedName>
</protein>
<dbReference type="InterPro" id="IPR029442">
    <property type="entry name" value="GyrI-like"/>
</dbReference>
<dbReference type="GO" id="GO:0003700">
    <property type="term" value="F:DNA-binding transcription factor activity"/>
    <property type="evidence" value="ECO:0007669"/>
    <property type="project" value="InterPro"/>
</dbReference>
<organism evidence="7 8">
    <name type="scientific">Bacillus sonorensis L12</name>
    <dbReference type="NCBI Taxonomy" id="1274524"/>
    <lineage>
        <taxon>Bacteria</taxon>
        <taxon>Bacillati</taxon>
        <taxon>Bacillota</taxon>
        <taxon>Bacilli</taxon>
        <taxon>Bacillales</taxon>
        <taxon>Bacillaceae</taxon>
        <taxon>Bacillus</taxon>
    </lineage>
</organism>
<evidence type="ECO:0000256" key="5">
    <source>
        <dbReference type="SAM" id="Coils"/>
    </source>
</evidence>
<dbReference type="AlphaFoldDB" id="M5PDT7"/>
<dbReference type="Gene3D" id="3.20.80.10">
    <property type="entry name" value="Regulatory factor, effector binding domain"/>
    <property type="match status" value="1"/>
</dbReference>
<dbReference type="STRING" id="1274524.BSONL12_08412"/>
<evidence type="ECO:0000313" key="8">
    <source>
        <dbReference type="Proteomes" id="UP000011907"/>
    </source>
</evidence>